<keyword evidence="2" id="KW-0175">Coiled coil</keyword>
<feature type="coiled-coil region" evidence="2">
    <location>
        <begin position="109"/>
        <end position="177"/>
    </location>
</feature>
<evidence type="ECO:0000256" key="1">
    <source>
        <dbReference type="ARBA" id="ARBA00009477"/>
    </source>
</evidence>
<dbReference type="Gene3D" id="1.10.287.470">
    <property type="entry name" value="Helix hairpin bin"/>
    <property type="match status" value="1"/>
</dbReference>
<sequence length="398" mass="44438">MSDNMKKFGWPLLIIAVGVIIAFFLIISRPTARTQDTPVVKPLVRYEAARPREVTVTIQAQGTVTPLTQGPLISEVNGRIIKTAPEFAAGGYFEKGQTMLWIDPAEYQLAREQARLQVAQAELALAREQQEADIAREEWQKVGRGEPDSLVLRLPQLKQARAALEAARAALRLAELNLSRTAVKAPYACRMRDKQAALGQVITRGTPLATIYAIDYAEVRLPLTDEQLAFIDIPLNYHGDIRGEHQPAVTIRASFAGREYQWPARLIRIEGEIDPMTRMIFAVARIRRPFDRHPGSDNPPLTVGMFVDADITGKTLKNVFVVDENAVHNRNRLWVIDGQNRLRIRPVTIVRREPGRVIISSGLNPGEKICLTPLNTVVDGMSVLLAESTTPEREQSHE</sequence>
<evidence type="ECO:0000256" key="2">
    <source>
        <dbReference type="SAM" id="Coils"/>
    </source>
</evidence>
<dbReference type="GO" id="GO:1990281">
    <property type="term" value="C:efflux pump complex"/>
    <property type="evidence" value="ECO:0007669"/>
    <property type="project" value="TreeGrafter"/>
</dbReference>
<name>A0A7V1LM42_CALAY</name>
<dbReference type="PANTHER" id="PTHR30469:SF12">
    <property type="entry name" value="MULTIDRUG RESISTANCE PROTEIN MDTA"/>
    <property type="match status" value="1"/>
</dbReference>
<dbReference type="Proteomes" id="UP000886005">
    <property type="component" value="Unassembled WGS sequence"/>
</dbReference>
<accession>A0A7V1LM42</accession>
<dbReference type="Gene3D" id="2.40.420.20">
    <property type="match status" value="1"/>
</dbReference>
<evidence type="ECO:0000313" key="3">
    <source>
        <dbReference type="EMBL" id="HED10523.1"/>
    </source>
</evidence>
<organism evidence="3">
    <name type="scientific">Caldithrix abyssi</name>
    <dbReference type="NCBI Taxonomy" id="187145"/>
    <lineage>
        <taxon>Bacteria</taxon>
        <taxon>Pseudomonadati</taxon>
        <taxon>Calditrichota</taxon>
        <taxon>Calditrichia</taxon>
        <taxon>Calditrichales</taxon>
        <taxon>Calditrichaceae</taxon>
        <taxon>Caldithrix</taxon>
    </lineage>
</organism>
<dbReference type="EMBL" id="DRLD01000208">
    <property type="protein sequence ID" value="HED10523.1"/>
    <property type="molecule type" value="Genomic_DNA"/>
</dbReference>
<gene>
    <name evidence="3" type="ORF">ENJ10_07525</name>
</gene>
<dbReference type="GO" id="GO:0015562">
    <property type="term" value="F:efflux transmembrane transporter activity"/>
    <property type="evidence" value="ECO:0007669"/>
    <property type="project" value="TreeGrafter"/>
</dbReference>
<proteinExistence type="inferred from homology"/>
<dbReference type="PANTHER" id="PTHR30469">
    <property type="entry name" value="MULTIDRUG RESISTANCE PROTEIN MDTA"/>
    <property type="match status" value="1"/>
</dbReference>
<dbReference type="NCBIfam" id="TIGR01730">
    <property type="entry name" value="RND_mfp"/>
    <property type="match status" value="1"/>
</dbReference>
<dbReference type="Gene3D" id="2.40.30.170">
    <property type="match status" value="1"/>
</dbReference>
<reference evidence="3" key="1">
    <citation type="journal article" date="2020" name="mSystems">
        <title>Genome- and Community-Level Interaction Insights into Carbon Utilization and Element Cycling Functions of Hydrothermarchaeota in Hydrothermal Sediment.</title>
        <authorList>
            <person name="Zhou Z."/>
            <person name="Liu Y."/>
            <person name="Xu W."/>
            <person name="Pan J."/>
            <person name="Luo Z.H."/>
            <person name="Li M."/>
        </authorList>
    </citation>
    <scope>NUCLEOTIDE SEQUENCE [LARGE SCALE GENOMIC DNA]</scope>
    <source>
        <strain evidence="3">HyVt-456</strain>
    </source>
</reference>
<comment type="caution">
    <text evidence="3">The sequence shown here is derived from an EMBL/GenBank/DDBJ whole genome shotgun (WGS) entry which is preliminary data.</text>
</comment>
<comment type="similarity">
    <text evidence="1">Belongs to the membrane fusion protein (MFP) (TC 8.A.1) family.</text>
</comment>
<dbReference type="Gene3D" id="2.40.50.100">
    <property type="match status" value="1"/>
</dbReference>
<protein>
    <submittedName>
        <fullName evidence="3">Efflux RND transporter periplasmic adaptor subunit</fullName>
    </submittedName>
</protein>
<dbReference type="SUPFAM" id="SSF111369">
    <property type="entry name" value="HlyD-like secretion proteins"/>
    <property type="match status" value="1"/>
</dbReference>
<dbReference type="InterPro" id="IPR006143">
    <property type="entry name" value="RND_pump_MFP"/>
</dbReference>
<dbReference type="AlphaFoldDB" id="A0A7V1LM42"/>